<evidence type="ECO:0000313" key="8">
    <source>
        <dbReference type="Proteomes" id="UP000233565"/>
    </source>
</evidence>
<dbReference type="AlphaFoldDB" id="A0A1I0WBN2"/>
<dbReference type="SUPFAM" id="SSF47413">
    <property type="entry name" value="lambda repressor-like DNA-binding domains"/>
    <property type="match status" value="1"/>
</dbReference>
<dbReference type="InterPro" id="IPR000843">
    <property type="entry name" value="HTH_LacI"/>
</dbReference>
<sequence>MAVPDPATLDSVAAHAGVSRQTVSNVLRHPDRVAAGTRERVLTAIRETRYRPSLPARQLATRRAHAIAVRAERTQDGISGLVLDAFYHGLAEAGQDNGLRVLLYAQPADEAAEVALIDELVHTGAADAVVLTATSAADERPAHLRESGTTFCAFGRPWGHDDEPHDWVDVDGAVGTGLAVRHLLDRGHRRIAYLGWPEDGADPSTGTDRRRGWLEAVGAASLDGPPVEARSLNQAAAAEVAVAALLARADAPDAIVCASDTLALGAHRAALAAARSARPATVVGFDATPVAAALGLASVAQPIDQAAHLCIDLLTGRFEAPDRPAQGLLVAPVLHLPS</sequence>
<dbReference type="InterPro" id="IPR010982">
    <property type="entry name" value="Lambda_DNA-bd_dom_sf"/>
</dbReference>
<reference evidence="7" key="2">
    <citation type="submission" date="2016-10" db="EMBL/GenBank/DDBJ databases">
        <authorList>
            <person name="Varghese N."/>
            <person name="Submissions S."/>
        </authorList>
    </citation>
    <scope>NUCLEOTIDE SEQUENCE [LARGE SCALE GENOMIC DNA]</scope>
    <source>
        <strain evidence="7">CGMCC 1.10697</strain>
    </source>
</reference>
<dbReference type="PANTHER" id="PTHR30146:SF109">
    <property type="entry name" value="HTH-TYPE TRANSCRIPTIONAL REGULATOR GALS"/>
    <property type="match status" value="1"/>
</dbReference>
<dbReference type="PROSITE" id="PS50932">
    <property type="entry name" value="HTH_LACI_2"/>
    <property type="match status" value="1"/>
</dbReference>
<keyword evidence="8" id="KW-1185">Reference proteome</keyword>
<protein>
    <submittedName>
        <fullName evidence="6">DNA-binding transcriptional regulator, LacI/PurR family</fullName>
    </submittedName>
    <submittedName>
        <fullName evidence="5">LacI family transcriptional regulator</fullName>
    </submittedName>
</protein>
<dbReference type="Gene3D" id="3.40.50.2300">
    <property type="match status" value="2"/>
</dbReference>
<dbReference type="RefSeq" id="WP_091194733.1">
    <property type="nucleotide sequence ID" value="NZ_FOKC01000001.1"/>
</dbReference>
<dbReference type="InterPro" id="IPR046335">
    <property type="entry name" value="LacI/GalR-like_sensor"/>
</dbReference>
<dbReference type="STRING" id="748909.SAMN05192575_101876"/>
<evidence type="ECO:0000313" key="7">
    <source>
        <dbReference type="Proteomes" id="UP000199113"/>
    </source>
</evidence>
<dbReference type="GO" id="GO:0003700">
    <property type="term" value="F:DNA-binding transcription factor activity"/>
    <property type="evidence" value="ECO:0007669"/>
    <property type="project" value="TreeGrafter"/>
</dbReference>
<evidence type="ECO:0000256" key="3">
    <source>
        <dbReference type="ARBA" id="ARBA00023163"/>
    </source>
</evidence>
<dbReference type="SMART" id="SM00354">
    <property type="entry name" value="HTH_LACI"/>
    <property type="match status" value="1"/>
</dbReference>
<dbReference type="CDD" id="cd01392">
    <property type="entry name" value="HTH_LacI"/>
    <property type="match status" value="1"/>
</dbReference>
<dbReference type="GO" id="GO:0000976">
    <property type="term" value="F:transcription cis-regulatory region binding"/>
    <property type="evidence" value="ECO:0007669"/>
    <property type="project" value="TreeGrafter"/>
</dbReference>
<reference evidence="5 8" key="3">
    <citation type="submission" date="2017-12" db="EMBL/GenBank/DDBJ databases">
        <title>Pharmacopeia of the Arctic Ocean.</title>
        <authorList>
            <person name="Collins E."/>
            <person name="Ducluzeau A.-L."/>
        </authorList>
    </citation>
    <scope>NUCLEOTIDE SEQUENCE [LARGE SCALE GENOMIC DNA]</scope>
    <source>
        <strain evidence="5 8">DSM 23325</strain>
    </source>
</reference>
<accession>A0A1I0WBN2</accession>
<reference evidence="6" key="1">
    <citation type="submission" date="2016-10" db="EMBL/GenBank/DDBJ databases">
        <authorList>
            <person name="de Groot N.N."/>
        </authorList>
    </citation>
    <scope>NUCLEOTIDE SEQUENCE [LARGE SCALE GENOMIC DNA]</scope>
    <source>
        <strain evidence="6">CGMCC 1.10697</strain>
    </source>
</reference>
<evidence type="ECO:0000313" key="6">
    <source>
        <dbReference type="EMBL" id="SFA86102.1"/>
    </source>
</evidence>
<keyword evidence="3" id="KW-0804">Transcription</keyword>
<evidence type="ECO:0000313" key="5">
    <source>
        <dbReference type="EMBL" id="PKH37823.1"/>
    </source>
</evidence>
<proteinExistence type="predicted"/>
<dbReference type="Gene3D" id="1.10.260.40">
    <property type="entry name" value="lambda repressor-like DNA-binding domains"/>
    <property type="match status" value="1"/>
</dbReference>
<dbReference type="EMBL" id="PJBV01000035">
    <property type="protein sequence ID" value="PKH37823.1"/>
    <property type="molecule type" value="Genomic_DNA"/>
</dbReference>
<keyword evidence="1" id="KW-0805">Transcription regulation</keyword>
<evidence type="ECO:0000256" key="2">
    <source>
        <dbReference type="ARBA" id="ARBA00023125"/>
    </source>
</evidence>
<evidence type="ECO:0000259" key="4">
    <source>
        <dbReference type="PROSITE" id="PS50932"/>
    </source>
</evidence>
<dbReference type="InterPro" id="IPR028082">
    <property type="entry name" value="Peripla_BP_I"/>
</dbReference>
<dbReference type="Pfam" id="PF00356">
    <property type="entry name" value="LacI"/>
    <property type="match status" value="1"/>
</dbReference>
<dbReference type="PANTHER" id="PTHR30146">
    <property type="entry name" value="LACI-RELATED TRANSCRIPTIONAL REPRESSOR"/>
    <property type="match status" value="1"/>
</dbReference>
<evidence type="ECO:0000256" key="1">
    <source>
        <dbReference type="ARBA" id="ARBA00023015"/>
    </source>
</evidence>
<keyword evidence="2 6" id="KW-0238">DNA-binding</keyword>
<feature type="domain" description="HTH lacI-type" evidence="4">
    <location>
        <begin position="7"/>
        <end position="61"/>
    </location>
</feature>
<gene>
    <name evidence="5" type="ORF">CXG46_20730</name>
    <name evidence="6" type="ORF">SAMN05192575_101876</name>
</gene>
<name>A0A1I0WBN2_9ACTN</name>
<dbReference type="SUPFAM" id="SSF53822">
    <property type="entry name" value="Periplasmic binding protein-like I"/>
    <property type="match status" value="1"/>
</dbReference>
<dbReference type="EMBL" id="FOKC01000001">
    <property type="protein sequence ID" value="SFA86102.1"/>
    <property type="molecule type" value="Genomic_DNA"/>
</dbReference>
<dbReference type="Proteomes" id="UP000233565">
    <property type="component" value="Unassembled WGS sequence"/>
</dbReference>
<dbReference type="OrthoDB" id="3430936at2"/>
<dbReference type="Proteomes" id="UP000199113">
    <property type="component" value="Unassembled WGS sequence"/>
</dbReference>
<dbReference type="Pfam" id="PF13377">
    <property type="entry name" value="Peripla_BP_3"/>
    <property type="match status" value="1"/>
</dbReference>
<organism evidence="6 7">
    <name type="scientific">Nocardioides alpinus</name>
    <dbReference type="NCBI Taxonomy" id="748909"/>
    <lineage>
        <taxon>Bacteria</taxon>
        <taxon>Bacillati</taxon>
        <taxon>Actinomycetota</taxon>
        <taxon>Actinomycetes</taxon>
        <taxon>Propionibacteriales</taxon>
        <taxon>Nocardioidaceae</taxon>
        <taxon>Nocardioides</taxon>
    </lineage>
</organism>